<dbReference type="InterPro" id="IPR010930">
    <property type="entry name" value="Flg_bb/hook_C_dom"/>
</dbReference>
<dbReference type="Pfam" id="PF22692">
    <property type="entry name" value="LlgE_F_G_D1"/>
    <property type="match status" value="1"/>
</dbReference>
<dbReference type="NCBIfam" id="TIGR03506">
    <property type="entry name" value="FlgEFG_subfam"/>
    <property type="match status" value="1"/>
</dbReference>
<accession>A0A429ZSZ0</accession>
<dbReference type="RefSeq" id="WP_126778755.1">
    <property type="nucleotide sequence ID" value="NZ_NGJU01000005.1"/>
</dbReference>
<dbReference type="SUPFAM" id="SSF117143">
    <property type="entry name" value="Flagellar hook protein flgE"/>
    <property type="match status" value="1"/>
</dbReference>
<keyword evidence="2" id="KW-0975">Bacterial flagellum</keyword>
<dbReference type="InterPro" id="IPR020013">
    <property type="entry name" value="Flagellar_FlgE/F/G"/>
</dbReference>
<proteinExistence type="inferred from homology"/>
<feature type="domain" description="Flagellar hook protein FlgE/F/G-like D1" evidence="5">
    <location>
        <begin position="93"/>
        <end position="157"/>
    </location>
</feature>
<evidence type="ECO:0000259" key="3">
    <source>
        <dbReference type="Pfam" id="PF00460"/>
    </source>
</evidence>
<dbReference type="AlphaFoldDB" id="A0A429ZSZ0"/>
<feature type="domain" description="Flagellar basal body rod protein N-terminal" evidence="3">
    <location>
        <begin position="12"/>
        <end position="35"/>
    </location>
</feature>
<gene>
    <name evidence="6" type="ORF">CBF35_04280</name>
</gene>
<evidence type="ECO:0000313" key="7">
    <source>
        <dbReference type="Proteomes" id="UP000287239"/>
    </source>
</evidence>
<keyword evidence="7" id="KW-1185">Reference proteome</keyword>
<evidence type="ECO:0000256" key="1">
    <source>
        <dbReference type="ARBA" id="ARBA00009677"/>
    </source>
</evidence>
<name>A0A429ZSZ0_9ENTE</name>
<dbReference type="InterPro" id="IPR053967">
    <property type="entry name" value="LlgE_F_G-like_D1"/>
</dbReference>
<dbReference type="PANTHER" id="PTHR30435:SF19">
    <property type="entry name" value="FLAGELLAR BASAL-BODY ROD PROTEIN FLGG"/>
    <property type="match status" value="1"/>
</dbReference>
<comment type="caution">
    <text evidence="6">The sequence shown here is derived from an EMBL/GenBank/DDBJ whole genome shotgun (WGS) entry which is preliminary data.</text>
</comment>
<evidence type="ECO:0000313" key="6">
    <source>
        <dbReference type="EMBL" id="RST96796.1"/>
    </source>
</evidence>
<dbReference type="GO" id="GO:0071978">
    <property type="term" value="P:bacterial-type flagellum-dependent swarming motility"/>
    <property type="evidence" value="ECO:0007669"/>
    <property type="project" value="TreeGrafter"/>
</dbReference>
<dbReference type="GeneID" id="98567576"/>
<dbReference type="OrthoDB" id="9804559at2"/>
<evidence type="ECO:0000259" key="4">
    <source>
        <dbReference type="Pfam" id="PF06429"/>
    </source>
</evidence>
<protein>
    <submittedName>
        <fullName evidence="6">Uncharacterized protein</fullName>
    </submittedName>
</protein>
<reference evidence="6 7" key="1">
    <citation type="submission" date="2017-05" db="EMBL/GenBank/DDBJ databases">
        <title>Vagococcus spp. assemblies.</title>
        <authorList>
            <person name="Gulvik C.A."/>
        </authorList>
    </citation>
    <scope>NUCLEOTIDE SEQUENCE [LARGE SCALE GENOMIC DNA]</scope>
    <source>
        <strain evidence="6 7">NCFB 2777</strain>
    </source>
</reference>
<dbReference type="Proteomes" id="UP000287239">
    <property type="component" value="Unassembled WGS sequence"/>
</dbReference>
<dbReference type="InterPro" id="IPR037925">
    <property type="entry name" value="FlgE/F/G-like"/>
</dbReference>
<dbReference type="EMBL" id="NGJU01000005">
    <property type="protein sequence ID" value="RST96796.1"/>
    <property type="molecule type" value="Genomic_DNA"/>
</dbReference>
<comment type="subcellular location">
    <subcellularLocation>
        <location evidence="2">Bacterial flagellum basal body</location>
    </subcellularLocation>
</comment>
<comment type="similarity">
    <text evidence="1 2">Belongs to the flagella basal body rod proteins family.</text>
</comment>
<dbReference type="Pfam" id="PF00460">
    <property type="entry name" value="Flg_bb_rod"/>
    <property type="match status" value="1"/>
</dbReference>
<sequence length="250" mass="27652">MRTTLGISQTSLKGLQNHLDRVANNVANVNTEGFKKKESSFQTLLQNDIRPNQVGLGQNAQNLAINRGLKVNQQSVDFSQGALAESNNGTDLALTGPGFFGVRDNNQQLFLTRDGRFHVDSAGVFRNSEGLVLEIEKSLPENQWPQGIPQVSETGEVRIANQVVGRIPIFDVNNHNQLSAVGENRYQLRAGAALEQNRTTQMIQGFTEGSNVDIAESMTDMIITQRSYSMNAKVLQATDEMMQQINEFKQ</sequence>
<dbReference type="InterPro" id="IPR001444">
    <property type="entry name" value="Flag_bb_rod_N"/>
</dbReference>
<dbReference type="Pfam" id="PF06429">
    <property type="entry name" value="Flg_bbr_C"/>
    <property type="match status" value="1"/>
</dbReference>
<evidence type="ECO:0000256" key="2">
    <source>
        <dbReference type="RuleBase" id="RU362116"/>
    </source>
</evidence>
<organism evidence="6 7">
    <name type="scientific">Vagococcus salmoninarum</name>
    <dbReference type="NCBI Taxonomy" id="2739"/>
    <lineage>
        <taxon>Bacteria</taxon>
        <taxon>Bacillati</taxon>
        <taxon>Bacillota</taxon>
        <taxon>Bacilli</taxon>
        <taxon>Lactobacillales</taxon>
        <taxon>Enterococcaceae</taxon>
        <taxon>Vagococcus</taxon>
    </lineage>
</organism>
<evidence type="ECO:0000259" key="5">
    <source>
        <dbReference type="Pfam" id="PF22692"/>
    </source>
</evidence>
<dbReference type="GO" id="GO:0009425">
    <property type="term" value="C:bacterial-type flagellum basal body"/>
    <property type="evidence" value="ECO:0007669"/>
    <property type="project" value="UniProtKB-SubCell"/>
</dbReference>
<dbReference type="PANTHER" id="PTHR30435">
    <property type="entry name" value="FLAGELLAR PROTEIN"/>
    <property type="match status" value="1"/>
</dbReference>
<feature type="domain" description="Flagellar basal-body/hook protein C-terminal" evidence="4">
    <location>
        <begin position="204"/>
        <end position="246"/>
    </location>
</feature>